<evidence type="ECO:0000313" key="15">
    <source>
        <dbReference type="Proteomes" id="UP000093712"/>
    </source>
</evidence>
<feature type="binding site" evidence="9">
    <location>
        <position position="244"/>
    </location>
    <ligand>
        <name>a divalent metal cation</name>
        <dbReference type="ChEBI" id="CHEBI:60240"/>
    </ligand>
</feature>
<organism evidence="14 15">
    <name type="scientific">Mycolicibacter heraklionensis</name>
    <dbReference type="NCBI Taxonomy" id="512402"/>
    <lineage>
        <taxon>Bacteria</taxon>
        <taxon>Bacillati</taxon>
        <taxon>Actinomycetota</taxon>
        <taxon>Actinomycetes</taxon>
        <taxon>Mycobacteriales</taxon>
        <taxon>Mycobacteriaceae</taxon>
        <taxon>Mycolicibacter</taxon>
    </lineage>
</organism>
<evidence type="ECO:0000313" key="14">
    <source>
        <dbReference type="EMBL" id="OBK81223.1"/>
    </source>
</evidence>
<dbReference type="SMART" id="SM01274">
    <property type="entry name" value="malic"/>
    <property type="match status" value="1"/>
</dbReference>
<feature type="active site" description="Proton donor" evidence="7">
    <location>
        <position position="102"/>
    </location>
</feature>
<evidence type="ECO:0000256" key="5">
    <source>
        <dbReference type="ARBA" id="ARBA00073308"/>
    </source>
</evidence>
<dbReference type="Gene3D" id="3.40.50.10380">
    <property type="entry name" value="Malic enzyme, N-terminal domain"/>
    <property type="match status" value="1"/>
</dbReference>
<feature type="binding site" evidence="8">
    <location>
        <position position="155"/>
    </location>
    <ligand>
        <name>(S)-malate</name>
        <dbReference type="ChEBI" id="CHEBI:15589"/>
    </ligand>
</feature>
<evidence type="ECO:0000256" key="4">
    <source>
        <dbReference type="ARBA" id="ARBA00023027"/>
    </source>
</evidence>
<feature type="binding site" evidence="9">
    <location>
        <position position="245"/>
    </location>
    <ligand>
        <name>a divalent metal cation</name>
        <dbReference type="ChEBI" id="CHEBI:60240"/>
    </ligand>
</feature>
<evidence type="ECO:0000256" key="3">
    <source>
        <dbReference type="ARBA" id="ARBA00022723"/>
    </source>
</evidence>
<name>A0AA91EUJ3_9MYCO</name>
<dbReference type="InterPro" id="IPR037062">
    <property type="entry name" value="Malic_N_dom_sf"/>
</dbReference>
<dbReference type="GO" id="GO:0005829">
    <property type="term" value="C:cytosol"/>
    <property type="evidence" value="ECO:0007669"/>
    <property type="project" value="TreeGrafter"/>
</dbReference>
<feature type="region of interest" description="Disordered" evidence="11">
    <location>
        <begin position="548"/>
        <end position="568"/>
    </location>
</feature>
<evidence type="ECO:0000256" key="7">
    <source>
        <dbReference type="PIRSR" id="PIRSR000106-1"/>
    </source>
</evidence>
<reference evidence="14 15" key="1">
    <citation type="submission" date="2016-06" db="EMBL/GenBank/DDBJ databases">
        <authorList>
            <person name="Sutton G."/>
            <person name="Brinkac L."/>
            <person name="Sanka R."/>
            <person name="Adams M."/>
            <person name="Lau E."/>
            <person name="Garcia-Basteiro A."/>
            <person name="Lopez-Varela E."/>
            <person name="Palencia S."/>
        </authorList>
    </citation>
    <scope>NUCLEOTIDE SEQUENCE [LARGE SCALE GENOMIC DNA]</scope>
    <source>
        <strain evidence="14 15">1211594.5</strain>
    </source>
</reference>
<dbReference type="SUPFAM" id="SSF53223">
    <property type="entry name" value="Aminoacid dehydrogenase-like, N-terminal domain"/>
    <property type="match status" value="1"/>
</dbReference>
<dbReference type="InterPro" id="IPR012302">
    <property type="entry name" value="Malic_NAD-bd"/>
</dbReference>
<evidence type="ECO:0000256" key="8">
    <source>
        <dbReference type="PIRSR" id="PIRSR000106-2"/>
    </source>
</evidence>
<dbReference type="GO" id="GO:0004470">
    <property type="term" value="F:malic enzyme activity"/>
    <property type="evidence" value="ECO:0007669"/>
    <property type="project" value="InterPro"/>
</dbReference>
<dbReference type="Pfam" id="PF00390">
    <property type="entry name" value="malic"/>
    <property type="match status" value="1"/>
</dbReference>
<dbReference type="InterPro" id="IPR012301">
    <property type="entry name" value="Malic_N_dom"/>
</dbReference>
<accession>A0AA91EUJ3</accession>
<keyword evidence="4" id="KW-0520">NAD</keyword>
<feature type="domain" description="Malic enzyme N-terminal" evidence="13">
    <location>
        <begin position="79"/>
        <end position="259"/>
    </location>
</feature>
<proteinExistence type="inferred from homology"/>
<evidence type="ECO:0000256" key="11">
    <source>
        <dbReference type="SAM" id="MobiDB-lite"/>
    </source>
</evidence>
<dbReference type="PANTHER" id="PTHR23406">
    <property type="entry name" value="MALIC ENZYME-RELATED"/>
    <property type="match status" value="1"/>
</dbReference>
<evidence type="ECO:0000256" key="1">
    <source>
        <dbReference type="ARBA" id="ARBA00001936"/>
    </source>
</evidence>
<dbReference type="PRINTS" id="PR00072">
    <property type="entry name" value="MALOXRDTASE"/>
</dbReference>
<comment type="cofactor">
    <cofactor evidence="1">
        <name>Mn(2+)</name>
        <dbReference type="ChEBI" id="CHEBI:29035"/>
    </cofactor>
</comment>
<comment type="similarity">
    <text evidence="2 10">Belongs to the malic enzymes family.</text>
</comment>
<dbReference type="Pfam" id="PF03949">
    <property type="entry name" value="Malic_M"/>
    <property type="match status" value="1"/>
</dbReference>
<dbReference type="Gene3D" id="3.40.50.720">
    <property type="entry name" value="NAD(P)-binding Rossmann-like Domain"/>
    <property type="match status" value="1"/>
</dbReference>
<dbReference type="FunFam" id="3.40.50.10380:FF:000001">
    <property type="entry name" value="NAD-dependent malic enzyme"/>
    <property type="match status" value="1"/>
</dbReference>
<dbReference type="PANTHER" id="PTHR23406:SF34">
    <property type="entry name" value="NAD-DEPENDENT MALIC ENZYME, MITOCHONDRIAL"/>
    <property type="match status" value="1"/>
</dbReference>
<dbReference type="EMBL" id="LZME01000145">
    <property type="protein sequence ID" value="OBK81223.1"/>
    <property type="molecule type" value="Genomic_DNA"/>
</dbReference>
<feature type="binding site" evidence="8">
    <location>
        <position position="456"/>
    </location>
    <ligand>
        <name>(S)-malate</name>
        <dbReference type="ChEBI" id="CHEBI:15589"/>
    </ligand>
</feature>
<sequence length="568" mass="62574">MRGDTVTDQRPQRRGQALLFDPLTTKGTAFSQDERREFGLLGLLPVAVKTITDQVAHTYAEFSARHDDLDKHIYLRALQDRNETLFYRLLSAHIEEMLPIVYTPTVGDACRRFSEIYRRPRGLFISYPDRDRLREALRNRPEEQVDVIVVTDGQRILGLGDQGIGGMGIPIGKLSLYTLIGGIDPARTLPIILDVGTDNVDLLHDPQYLGWRHRRIGDEDYDSFVDHFVNAVHEELPDVLLQWEDFATTHALPLLMRYRDRLLTFNDDIQGTAAVALGALHGAVRAAGRPLAQQQVVMLGAGSAGIGVLEMIRQQMVAEGLSETEAAERIWAIDINGLLTDDREDLSDSQRRFAQSAARVAGWGGRGLADVVHHVDVGILLGLSTVAGAFTEQIVRQLAAKTDRPIIFPLSNPTSRAEAHPVELDEWTDGRALIATGSPFAPIRRGERTRPIAQCNNVYIFPAIGLAVTAARASRVTDAMMRAAAETLGDASPALLDADQPLLPAFEDLPEITTRIATAVAIQAVRDGVAPAASDEAIAEAVRRSRWTPDYPTRWPHETTDPALSKLK</sequence>
<feature type="active site" description="Proton acceptor" evidence="7">
    <location>
        <position position="173"/>
    </location>
</feature>
<dbReference type="PIRSF" id="PIRSF000106">
    <property type="entry name" value="ME"/>
    <property type="match status" value="1"/>
</dbReference>
<dbReference type="SMART" id="SM00919">
    <property type="entry name" value="Malic_M"/>
    <property type="match status" value="1"/>
</dbReference>
<evidence type="ECO:0000259" key="13">
    <source>
        <dbReference type="SMART" id="SM01274"/>
    </source>
</evidence>
<comment type="cofactor">
    <cofactor evidence="9">
        <name>Mg(2+)</name>
        <dbReference type="ChEBI" id="CHEBI:18420"/>
    </cofactor>
    <cofactor evidence="9">
        <name>Mn(2+)</name>
        <dbReference type="ChEBI" id="CHEBI:29035"/>
    </cofactor>
    <text evidence="9">Divalent metal cations. Prefers magnesium or manganese.</text>
</comment>
<protein>
    <recommendedName>
        <fullName evidence="5">Putative malate oxidoreductase [NAD]</fullName>
    </recommendedName>
    <alternativeName>
        <fullName evidence="6">Malic enzyme</fullName>
    </alternativeName>
</protein>
<dbReference type="InterPro" id="IPR046346">
    <property type="entry name" value="Aminoacid_DH-like_N_sf"/>
</dbReference>
<evidence type="ECO:0000256" key="9">
    <source>
        <dbReference type="PIRSR" id="PIRSR000106-3"/>
    </source>
</evidence>
<evidence type="ECO:0000256" key="2">
    <source>
        <dbReference type="ARBA" id="ARBA00008785"/>
    </source>
</evidence>
<dbReference type="InterPro" id="IPR001891">
    <property type="entry name" value="Malic_OxRdtase"/>
</dbReference>
<keyword evidence="3 9" id="KW-0479">Metal-binding</keyword>
<dbReference type="AlphaFoldDB" id="A0AA91EUJ3"/>
<dbReference type="GO" id="GO:0051287">
    <property type="term" value="F:NAD binding"/>
    <property type="evidence" value="ECO:0007669"/>
    <property type="project" value="InterPro"/>
</dbReference>
<evidence type="ECO:0000256" key="10">
    <source>
        <dbReference type="RuleBase" id="RU003427"/>
    </source>
</evidence>
<evidence type="ECO:0000259" key="12">
    <source>
        <dbReference type="SMART" id="SM00919"/>
    </source>
</evidence>
<gene>
    <name evidence="14" type="ORF">A5649_11475</name>
</gene>
<dbReference type="SUPFAM" id="SSF51735">
    <property type="entry name" value="NAD(P)-binding Rossmann-fold domains"/>
    <property type="match status" value="1"/>
</dbReference>
<evidence type="ECO:0000256" key="6">
    <source>
        <dbReference type="ARBA" id="ARBA00082317"/>
    </source>
</evidence>
<dbReference type="GO" id="GO:0046872">
    <property type="term" value="F:metal ion binding"/>
    <property type="evidence" value="ECO:0007669"/>
    <property type="project" value="UniProtKB-KW"/>
</dbReference>
<dbReference type="NCBIfam" id="NF010052">
    <property type="entry name" value="PRK13529.1"/>
    <property type="match status" value="1"/>
</dbReference>
<dbReference type="GO" id="GO:0006108">
    <property type="term" value="P:malate metabolic process"/>
    <property type="evidence" value="ECO:0007669"/>
    <property type="project" value="TreeGrafter"/>
</dbReference>
<feature type="domain" description="Malic enzyme NAD-binding" evidence="12">
    <location>
        <begin position="269"/>
        <end position="525"/>
    </location>
</feature>
<feature type="binding site" evidence="8">
    <location>
        <position position="412"/>
    </location>
    <ligand>
        <name>(S)-malate</name>
        <dbReference type="ChEBI" id="CHEBI:15589"/>
    </ligand>
</feature>
<dbReference type="InterPro" id="IPR036291">
    <property type="entry name" value="NAD(P)-bd_dom_sf"/>
</dbReference>
<dbReference type="GO" id="GO:0016616">
    <property type="term" value="F:oxidoreductase activity, acting on the CH-OH group of donors, NAD or NADP as acceptor"/>
    <property type="evidence" value="ECO:0007669"/>
    <property type="project" value="InterPro"/>
</dbReference>
<dbReference type="Proteomes" id="UP000093712">
    <property type="component" value="Unassembled WGS sequence"/>
</dbReference>
<comment type="caution">
    <text evidence="14">The sequence shown here is derived from an EMBL/GenBank/DDBJ whole genome shotgun (WGS) entry which is preliminary data.</text>
</comment>
<feature type="binding site" evidence="9">
    <location>
        <position position="268"/>
    </location>
    <ligand>
        <name>a divalent metal cation</name>
        <dbReference type="ChEBI" id="CHEBI:60240"/>
    </ligand>
</feature>